<dbReference type="EMBL" id="PZQS01000005">
    <property type="protein sequence ID" value="PVD31101.1"/>
    <property type="molecule type" value="Genomic_DNA"/>
</dbReference>
<dbReference type="GO" id="GO:0005452">
    <property type="term" value="F:solute:inorganic anion antiporter activity"/>
    <property type="evidence" value="ECO:0007669"/>
    <property type="project" value="InterPro"/>
</dbReference>
<feature type="transmembrane region" description="Helical" evidence="6">
    <location>
        <begin position="392"/>
        <end position="410"/>
    </location>
</feature>
<dbReference type="GO" id="GO:0006820">
    <property type="term" value="P:monoatomic anion transport"/>
    <property type="evidence" value="ECO:0007669"/>
    <property type="project" value="InterPro"/>
</dbReference>
<feature type="compositionally biased region" description="Basic and acidic residues" evidence="5">
    <location>
        <begin position="479"/>
        <end position="494"/>
    </location>
</feature>
<dbReference type="AlphaFoldDB" id="A0A2T7PCG6"/>
<evidence type="ECO:0000259" key="7">
    <source>
        <dbReference type="Pfam" id="PF00955"/>
    </source>
</evidence>
<feature type="region of interest" description="Disordered" evidence="5">
    <location>
        <begin position="462"/>
        <end position="507"/>
    </location>
</feature>
<dbReference type="PANTHER" id="PTHR11453">
    <property type="entry name" value="ANION EXCHANGE PROTEIN"/>
    <property type="match status" value="1"/>
</dbReference>
<comment type="subcellular location">
    <subcellularLocation>
        <location evidence="1">Membrane</location>
        <topology evidence="1">Multi-pass membrane protein</topology>
    </subcellularLocation>
</comment>
<evidence type="ECO:0000313" key="8">
    <source>
        <dbReference type="EMBL" id="PVD31101.1"/>
    </source>
</evidence>
<feature type="transmembrane region" description="Helical" evidence="6">
    <location>
        <begin position="165"/>
        <end position="185"/>
    </location>
</feature>
<feature type="compositionally biased region" description="Basic and acidic residues" evidence="5">
    <location>
        <begin position="462"/>
        <end position="471"/>
    </location>
</feature>
<name>A0A2T7PCG6_POMCA</name>
<dbReference type="STRING" id="400727.A0A2T7PCG6"/>
<dbReference type="GO" id="GO:0005886">
    <property type="term" value="C:plasma membrane"/>
    <property type="evidence" value="ECO:0007669"/>
    <property type="project" value="TreeGrafter"/>
</dbReference>
<feature type="transmembrane region" description="Helical" evidence="6">
    <location>
        <begin position="348"/>
        <end position="372"/>
    </location>
</feature>
<organism evidence="8 9">
    <name type="scientific">Pomacea canaliculata</name>
    <name type="common">Golden apple snail</name>
    <dbReference type="NCBI Taxonomy" id="400727"/>
    <lineage>
        <taxon>Eukaryota</taxon>
        <taxon>Metazoa</taxon>
        <taxon>Spiralia</taxon>
        <taxon>Lophotrochozoa</taxon>
        <taxon>Mollusca</taxon>
        <taxon>Gastropoda</taxon>
        <taxon>Caenogastropoda</taxon>
        <taxon>Architaenioglossa</taxon>
        <taxon>Ampullarioidea</taxon>
        <taxon>Ampullariidae</taxon>
        <taxon>Pomacea</taxon>
    </lineage>
</organism>
<dbReference type="Proteomes" id="UP000245119">
    <property type="component" value="Linkage Group LG5"/>
</dbReference>
<dbReference type="Pfam" id="PF00955">
    <property type="entry name" value="HCO3_cotransp"/>
    <property type="match status" value="1"/>
</dbReference>
<feature type="transmembrane region" description="Helical" evidence="6">
    <location>
        <begin position="223"/>
        <end position="242"/>
    </location>
</feature>
<protein>
    <recommendedName>
        <fullName evidence="7">Bicarbonate transporter-like transmembrane domain-containing protein</fullName>
    </recommendedName>
</protein>
<gene>
    <name evidence="8" type="ORF">C0Q70_10379</name>
</gene>
<feature type="transmembrane region" description="Helical" evidence="6">
    <location>
        <begin position="135"/>
        <end position="153"/>
    </location>
</feature>
<proteinExistence type="predicted"/>
<keyword evidence="3 6" id="KW-1133">Transmembrane helix</keyword>
<keyword evidence="9" id="KW-1185">Reference proteome</keyword>
<evidence type="ECO:0000256" key="2">
    <source>
        <dbReference type="ARBA" id="ARBA00022692"/>
    </source>
</evidence>
<accession>A0A2T7PCG6</accession>
<dbReference type="GO" id="GO:0008510">
    <property type="term" value="F:sodium:bicarbonate symporter activity"/>
    <property type="evidence" value="ECO:0007669"/>
    <property type="project" value="TreeGrafter"/>
</dbReference>
<evidence type="ECO:0000256" key="1">
    <source>
        <dbReference type="ARBA" id="ARBA00004141"/>
    </source>
</evidence>
<dbReference type="InterPro" id="IPR003020">
    <property type="entry name" value="HCO3_transpt_euk"/>
</dbReference>
<dbReference type="PRINTS" id="PR01231">
    <property type="entry name" value="HCO3TRNSPORT"/>
</dbReference>
<sequence length="507" mass="56584">MDSPVGRAGHEHKTLPTKRALVRYLTRFTEECFASLIALIFIYESFKQLAEIATLEAPMRLRPKKGHVYLPHCFCDLPRGNLTDTASNLTTAATTTLTTATTGNVTIFDSSALTEAMCKAMNLTWKCESSFVPDVFLMSVILFATTFFVAIFLVDFRAWPCFPTFVRNIIGDFAILIAILVNVGIDAAVGLPTPKLTVPSEFKPTKYEARGWFINPISDTNPWWLYIAAGLPALLATILIFMDQHITAVIVNRAEHKLKGSGYHLDLLVVGLLVAIHSFLGLPWYVAATVNAIAHINSLKKVSECAAPGEKPTFLGVREQRVTAFFVGVLSGAAVFITNILKVIPMPVLYGVFFYMGWSALGGMQLIDRILLIFMPIKYQPDYKYLRHVPLWRVHVFTVIQILCLVALWVVKSVKSISIIFPLLVVFTGVVRKIIECFFTETELKYLDSLLPPIGRKKHDRLEAHSKESSSHHGRTGHSTHDKASFFLNGDRESPPAYDNKGFDTKL</sequence>
<keyword evidence="4 6" id="KW-0472">Membrane</keyword>
<evidence type="ECO:0000256" key="4">
    <source>
        <dbReference type="ARBA" id="ARBA00023136"/>
    </source>
</evidence>
<dbReference type="OrthoDB" id="1735926at2759"/>
<feature type="transmembrane region" description="Helical" evidence="6">
    <location>
        <begin position="322"/>
        <end position="341"/>
    </location>
</feature>
<dbReference type="PANTHER" id="PTHR11453:SF36">
    <property type="entry name" value="ANION EXCHANGE PROTEIN"/>
    <property type="match status" value="1"/>
</dbReference>
<evidence type="ECO:0000313" key="9">
    <source>
        <dbReference type="Proteomes" id="UP000245119"/>
    </source>
</evidence>
<feature type="domain" description="Bicarbonate transporter-like transmembrane" evidence="7">
    <location>
        <begin position="20"/>
        <end position="450"/>
    </location>
</feature>
<reference evidence="8 9" key="1">
    <citation type="submission" date="2018-04" db="EMBL/GenBank/DDBJ databases">
        <title>The genome of golden apple snail Pomacea canaliculata provides insight into stress tolerance and invasive adaptation.</title>
        <authorList>
            <person name="Liu C."/>
            <person name="Liu B."/>
            <person name="Ren Y."/>
            <person name="Zhang Y."/>
            <person name="Wang H."/>
            <person name="Li S."/>
            <person name="Jiang F."/>
            <person name="Yin L."/>
            <person name="Zhang G."/>
            <person name="Qian W."/>
            <person name="Fan W."/>
        </authorList>
    </citation>
    <scope>NUCLEOTIDE SEQUENCE [LARGE SCALE GENOMIC DNA]</scope>
    <source>
        <strain evidence="8">SZHN2017</strain>
        <tissue evidence="8">Muscle</tissue>
    </source>
</reference>
<evidence type="ECO:0000256" key="3">
    <source>
        <dbReference type="ARBA" id="ARBA00022989"/>
    </source>
</evidence>
<dbReference type="GO" id="GO:0051453">
    <property type="term" value="P:regulation of intracellular pH"/>
    <property type="evidence" value="ECO:0007669"/>
    <property type="project" value="TreeGrafter"/>
</dbReference>
<evidence type="ECO:0000256" key="5">
    <source>
        <dbReference type="SAM" id="MobiDB-lite"/>
    </source>
</evidence>
<comment type="caution">
    <text evidence="8">The sequence shown here is derived from an EMBL/GenBank/DDBJ whole genome shotgun (WGS) entry which is preliminary data.</text>
</comment>
<feature type="transmembrane region" description="Helical" evidence="6">
    <location>
        <begin position="263"/>
        <end position="286"/>
    </location>
</feature>
<dbReference type="InterPro" id="IPR011531">
    <property type="entry name" value="HCO3_transpt-like_TM_dom"/>
</dbReference>
<evidence type="ECO:0000256" key="6">
    <source>
        <dbReference type="SAM" id="Phobius"/>
    </source>
</evidence>
<keyword evidence="2 6" id="KW-0812">Transmembrane</keyword>